<dbReference type="PATRIC" id="fig|1423766.4.peg.2365"/>
<keyword evidence="2" id="KW-1185">Reference proteome</keyword>
<dbReference type="AlphaFoldDB" id="A0A0R1NN66"/>
<dbReference type="PANTHER" id="PTHR42999:SF1">
    <property type="entry name" value="PENTAPEPTIDE REPEAT-CONTAINING PROTEIN"/>
    <property type="match status" value="1"/>
</dbReference>
<dbReference type="SUPFAM" id="SSF141571">
    <property type="entry name" value="Pentapeptide repeat-like"/>
    <property type="match status" value="1"/>
</dbReference>
<sequence length="200" mass="22629">MEVEMAIINKKLAFEDIEPGNQYTDCTFTTSMQAVRVSDVTFHQCQFEQDNFGGSEWLDCRFVNVSFANKRFEGSTFYRDQFESCQLIGTEFQENNWKDCVISGSQVDYANFSSSKINRCRFDDASFKEVYFRYLKLVGGLKTSGCNFEGASFVGTKLKGVDLSQSEFGYLEVNPDDLKGLIINQFQAASLIGLLGVKIK</sequence>
<proteinExistence type="predicted"/>
<evidence type="ECO:0008006" key="3">
    <source>
        <dbReference type="Google" id="ProtNLM"/>
    </source>
</evidence>
<accession>A0A0R1NN66</accession>
<evidence type="ECO:0000313" key="1">
    <source>
        <dbReference type="EMBL" id="KRL19010.1"/>
    </source>
</evidence>
<gene>
    <name evidence="1" type="ORF">FC98_GL002283</name>
</gene>
<name>A0A0R1NN66_9LACO</name>
<comment type="caution">
    <text evidence="1">The sequence shown here is derived from an EMBL/GenBank/DDBJ whole genome shotgun (WGS) entry which is preliminary data.</text>
</comment>
<reference evidence="1 2" key="1">
    <citation type="journal article" date="2015" name="Genome Announc.">
        <title>Expanding the biotechnology potential of lactobacilli through comparative genomics of 213 strains and associated genera.</title>
        <authorList>
            <person name="Sun Z."/>
            <person name="Harris H.M."/>
            <person name="McCann A."/>
            <person name="Guo C."/>
            <person name="Argimon S."/>
            <person name="Zhang W."/>
            <person name="Yang X."/>
            <person name="Jeffery I.B."/>
            <person name="Cooney J.C."/>
            <person name="Kagawa T.F."/>
            <person name="Liu W."/>
            <person name="Song Y."/>
            <person name="Salvetti E."/>
            <person name="Wrobel A."/>
            <person name="Rasinkangas P."/>
            <person name="Parkhill J."/>
            <person name="Rea M.C."/>
            <person name="O'Sullivan O."/>
            <person name="Ritari J."/>
            <person name="Douillard F.P."/>
            <person name="Paul Ross R."/>
            <person name="Yang R."/>
            <person name="Briner A.E."/>
            <person name="Felis G.E."/>
            <person name="de Vos W.M."/>
            <person name="Barrangou R."/>
            <person name="Klaenhammer T.R."/>
            <person name="Caufield P.W."/>
            <person name="Cui Y."/>
            <person name="Zhang H."/>
            <person name="O'Toole P.W."/>
        </authorList>
    </citation>
    <scope>NUCLEOTIDE SEQUENCE [LARGE SCALE GENOMIC DNA]</scope>
    <source>
        <strain evidence="1 2">DSM 19906</strain>
    </source>
</reference>
<dbReference type="Gene3D" id="2.160.20.80">
    <property type="entry name" value="E3 ubiquitin-protein ligase SopA"/>
    <property type="match status" value="1"/>
</dbReference>
<dbReference type="Pfam" id="PF13599">
    <property type="entry name" value="Pentapeptide_4"/>
    <property type="match status" value="1"/>
</dbReference>
<organism evidence="1 2">
    <name type="scientific">Lentilactobacillus kisonensis DSM 19906 = JCM 15041</name>
    <dbReference type="NCBI Taxonomy" id="1423766"/>
    <lineage>
        <taxon>Bacteria</taxon>
        <taxon>Bacillati</taxon>
        <taxon>Bacillota</taxon>
        <taxon>Bacilli</taxon>
        <taxon>Lactobacillales</taxon>
        <taxon>Lactobacillaceae</taxon>
        <taxon>Lentilactobacillus</taxon>
    </lineage>
</organism>
<dbReference type="Pfam" id="PF00805">
    <property type="entry name" value="Pentapeptide"/>
    <property type="match status" value="1"/>
</dbReference>
<dbReference type="InterPro" id="IPR001646">
    <property type="entry name" value="5peptide_repeat"/>
</dbReference>
<protein>
    <recommendedName>
        <fullName evidence="3">Pentapeptide repeat protein</fullName>
    </recommendedName>
</protein>
<dbReference type="PANTHER" id="PTHR42999">
    <property type="entry name" value="ANTIBIOTIC RESISTANCE PROTEIN MCBG"/>
    <property type="match status" value="1"/>
</dbReference>
<dbReference type="InterPro" id="IPR052949">
    <property type="entry name" value="PA_immunity-related"/>
</dbReference>
<evidence type="ECO:0000313" key="2">
    <source>
        <dbReference type="Proteomes" id="UP000051439"/>
    </source>
</evidence>
<dbReference type="Proteomes" id="UP000051439">
    <property type="component" value="Unassembled WGS sequence"/>
</dbReference>
<dbReference type="EMBL" id="AZEB01000051">
    <property type="protein sequence ID" value="KRL19010.1"/>
    <property type="molecule type" value="Genomic_DNA"/>
</dbReference>